<dbReference type="RefSeq" id="XP_002766812.1">
    <property type="nucleotide sequence ID" value="XM_002766766.1"/>
</dbReference>
<evidence type="ECO:0000256" key="2">
    <source>
        <dbReference type="SAM" id="Coils"/>
    </source>
</evidence>
<feature type="compositionally biased region" description="Polar residues" evidence="3">
    <location>
        <begin position="1"/>
        <end position="12"/>
    </location>
</feature>
<evidence type="ECO:0000313" key="5">
    <source>
        <dbReference type="Proteomes" id="UP000007800"/>
    </source>
</evidence>
<dbReference type="FunCoup" id="C5LUS1">
    <property type="interactions" value="3"/>
</dbReference>
<dbReference type="GO" id="GO:0005930">
    <property type="term" value="C:axoneme"/>
    <property type="evidence" value="ECO:0007669"/>
    <property type="project" value="InterPro"/>
</dbReference>
<feature type="region of interest" description="Disordered" evidence="3">
    <location>
        <begin position="711"/>
        <end position="730"/>
    </location>
</feature>
<evidence type="ECO:0000313" key="4">
    <source>
        <dbReference type="EMBL" id="EEQ99529.1"/>
    </source>
</evidence>
<dbReference type="Pfam" id="PF24161">
    <property type="entry name" value="CCDC39"/>
    <property type="match status" value="1"/>
</dbReference>
<dbReference type="GO" id="GO:0036159">
    <property type="term" value="P:inner dynein arm assembly"/>
    <property type="evidence" value="ECO:0007669"/>
    <property type="project" value="InterPro"/>
</dbReference>
<dbReference type="OrthoDB" id="10259720at2759"/>
<accession>C5LUS1</accession>
<sequence>MSSTLLESTVSVDENDDDDFLGDTLPPFANEEIKEKFKLLKARDRKCEELETAAVEERERIKNMQDHLVNVQKEIKNSEALLEFKRKEKESKEHLMALDQRQIGRLETDILRNRKIAQDRKRMINEARNAVEIANTKVDEIRAELEWGQEELEQWVMAARQKEEDEVQLEEYRRSDDVKVKTLQKQVEESLRKVFNLKEELSGRATEAEAMQLEMNKLGEQLAQATAGRAADLAAWEAGVDTNKRKDAQLVALGEQHAKESKRHKEKELKLAELHKIDENYGKMIKEVVDTKKMKESSVAITDRELGILRLENLKVRQELDLLRDEVEIVRTEVGAATDERNQKQTEIEQWTERIEEKKKKIAGMKKRLELEKKRKVEVENSKMDKEQMAIEAERMHSQAVERAGELSLQLKLAKEELLKAQQELYKERENERTKMGEISGLLSAIKNVKARIAKVDAERQRQQELLYNADFECQLMERKVARINGERSVEEKEELNRKIKESEVQLEEQQNLLQVLNKQIKQQDLEVKNARKRLSEAKAVERENAARIEKLEEEIEMRSREGAARKSERDEAAAKREGLKLEVEKLKAPLLELVEKVVTAENTKMKMEMESREKEQELHIIHEGLRTELRLLNEQRQALQMQLTERKQRIYNVKAKSQAYFVLKAAQEKDQLQREGDEMDRKIKVAEEELRGLENSLGYLINSNRKYKAGLKSSGEREKQKDEKGVSLGARGKKKRIAELTAIVDSDEARKSQMVEDSRHLRAKVDRLVDLKNRLSREIDESSAKATRASRSLEAMQDRVAAAVRSGNLNEELLLWLGSGVLENNMSILLRPSSRYVGQSWSTNLTLIQLLNSWRTDLDQ</sequence>
<feature type="coiled-coil region" evidence="2">
    <location>
        <begin position="766"/>
        <end position="800"/>
    </location>
</feature>
<feature type="region of interest" description="Disordered" evidence="3">
    <location>
        <begin position="1"/>
        <end position="24"/>
    </location>
</feature>
<dbReference type="Proteomes" id="UP000007800">
    <property type="component" value="Unassembled WGS sequence"/>
</dbReference>
<gene>
    <name evidence="4" type="ORF">Pmar_PMAR026897</name>
</gene>
<keyword evidence="5" id="KW-1185">Reference proteome</keyword>
<feature type="coiled-coil region" evidence="2">
    <location>
        <begin position="404"/>
        <end position="555"/>
    </location>
</feature>
<feature type="coiled-coil region" evidence="2">
    <location>
        <begin position="180"/>
        <end position="228"/>
    </location>
</feature>
<dbReference type="GO" id="GO:0060285">
    <property type="term" value="P:cilium-dependent cell motility"/>
    <property type="evidence" value="ECO:0007669"/>
    <property type="project" value="TreeGrafter"/>
</dbReference>
<reference evidence="4 5" key="1">
    <citation type="submission" date="2008-07" db="EMBL/GenBank/DDBJ databases">
        <authorList>
            <person name="El-Sayed N."/>
            <person name="Caler E."/>
            <person name="Inman J."/>
            <person name="Amedeo P."/>
            <person name="Hass B."/>
            <person name="Wortman J."/>
        </authorList>
    </citation>
    <scope>NUCLEOTIDE SEQUENCE [LARGE SCALE GENOMIC DNA]</scope>
    <source>
        <strain evidence="5">ATCC 50983 / TXsc</strain>
    </source>
</reference>
<keyword evidence="1 2" id="KW-0175">Coiled coil</keyword>
<dbReference type="InterPro" id="IPR033290">
    <property type="entry name" value="CCDC39"/>
</dbReference>
<dbReference type="InParanoid" id="C5LUS1"/>
<evidence type="ECO:0000256" key="3">
    <source>
        <dbReference type="SAM" id="MobiDB-lite"/>
    </source>
</evidence>
<protein>
    <submittedName>
        <fullName evidence="4">Rhoptry protein, putative</fullName>
    </submittedName>
</protein>
<organism evidence="5">
    <name type="scientific">Perkinsus marinus (strain ATCC 50983 / TXsc)</name>
    <dbReference type="NCBI Taxonomy" id="423536"/>
    <lineage>
        <taxon>Eukaryota</taxon>
        <taxon>Sar</taxon>
        <taxon>Alveolata</taxon>
        <taxon>Perkinsozoa</taxon>
        <taxon>Perkinsea</taxon>
        <taxon>Perkinsida</taxon>
        <taxon>Perkinsidae</taxon>
        <taxon>Perkinsus</taxon>
    </lineage>
</organism>
<dbReference type="PANTHER" id="PTHR18962">
    <property type="entry name" value="COILED-COIL DOMAIN-CONTAINING PROTEIN 39"/>
    <property type="match status" value="1"/>
</dbReference>
<feature type="coiled-coil region" evidence="2">
    <location>
        <begin position="313"/>
        <end position="375"/>
    </location>
</feature>
<evidence type="ECO:0000256" key="1">
    <source>
        <dbReference type="ARBA" id="ARBA00023054"/>
    </source>
</evidence>
<proteinExistence type="predicted"/>
<dbReference type="EMBL" id="GG685628">
    <property type="protein sequence ID" value="EEQ99529.1"/>
    <property type="molecule type" value="Genomic_DNA"/>
</dbReference>
<name>C5LUS1_PERM5</name>
<dbReference type="GeneID" id="9051132"/>
<feature type="coiled-coil region" evidence="2">
    <location>
        <begin position="598"/>
        <end position="697"/>
    </location>
</feature>
<feature type="coiled-coil region" evidence="2">
    <location>
        <begin position="47"/>
        <end position="88"/>
    </location>
</feature>
<dbReference type="AlphaFoldDB" id="C5LUS1"/>
<dbReference type="GO" id="GO:0003341">
    <property type="term" value="P:cilium movement"/>
    <property type="evidence" value="ECO:0007669"/>
    <property type="project" value="InterPro"/>
</dbReference>
<dbReference type="PANTHER" id="PTHR18962:SF0">
    <property type="entry name" value="COILED-COIL DOMAIN-CONTAINING PROTEIN 39"/>
    <property type="match status" value="1"/>
</dbReference>
<feature type="compositionally biased region" description="Basic and acidic residues" evidence="3">
    <location>
        <begin position="715"/>
        <end position="726"/>
    </location>
</feature>
<dbReference type="OMA" id="NSKNCDE"/>